<comment type="caution">
    <text evidence="2">The sequence shown here is derived from an EMBL/GenBank/DDBJ whole genome shotgun (WGS) entry which is preliminary data.</text>
</comment>
<feature type="region of interest" description="Disordered" evidence="1">
    <location>
        <begin position="1"/>
        <end position="33"/>
    </location>
</feature>
<protein>
    <submittedName>
        <fullName evidence="2">Uncharacterized protein</fullName>
    </submittedName>
</protein>
<dbReference type="Proteomes" id="UP000658225">
    <property type="component" value="Unassembled WGS sequence"/>
</dbReference>
<evidence type="ECO:0000256" key="1">
    <source>
        <dbReference type="SAM" id="MobiDB-lite"/>
    </source>
</evidence>
<dbReference type="AlphaFoldDB" id="A0A927RBD0"/>
<evidence type="ECO:0000313" key="2">
    <source>
        <dbReference type="EMBL" id="MBE1553260.1"/>
    </source>
</evidence>
<sequence length="33" mass="3709">MAIRKTVMANRKTAMGHPNYHGNPTVIHSSFKL</sequence>
<gene>
    <name evidence="2" type="ORF">H4683_000329</name>
</gene>
<organism evidence="2 3">
    <name type="scientific">Sporosarcina limicola</name>
    <dbReference type="NCBI Taxonomy" id="34101"/>
    <lineage>
        <taxon>Bacteria</taxon>
        <taxon>Bacillati</taxon>
        <taxon>Bacillota</taxon>
        <taxon>Bacilli</taxon>
        <taxon>Bacillales</taxon>
        <taxon>Caryophanaceae</taxon>
        <taxon>Sporosarcina</taxon>
    </lineage>
</organism>
<dbReference type="EMBL" id="JADBEL010000001">
    <property type="protein sequence ID" value="MBE1553260.1"/>
    <property type="molecule type" value="Genomic_DNA"/>
</dbReference>
<proteinExistence type="predicted"/>
<accession>A0A927RBD0</accession>
<name>A0A927RBD0_9BACL</name>
<reference evidence="2" key="1">
    <citation type="submission" date="2020-10" db="EMBL/GenBank/DDBJ databases">
        <title>Genomic Encyclopedia of Type Strains, Phase IV (KMG-IV): sequencing the most valuable type-strain genomes for metagenomic binning, comparative biology and taxonomic classification.</title>
        <authorList>
            <person name="Goeker M."/>
        </authorList>
    </citation>
    <scope>NUCLEOTIDE SEQUENCE</scope>
    <source>
        <strain evidence="2">DSM 13886</strain>
    </source>
</reference>
<keyword evidence="3" id="KW-1185">Reference proteome</keyword>
<evidence type="ECO:0000313" key="3">
    <source>
        <dbReference type="Proteomes" id="UP000658225"/>
    </source>
</evidence>